<name>A0AC35G289_9BILA</name>
<evidence type="ECO:0000313" key="1">
    <source>
        <dbReference type="Proteomes" id="UP000887580"/>
    </source>
</evidence>
<evidence type="ECO:0000313" key="2">
    <source>
        <dbReference type="WBParaSite" id="PS1159_v2.g23290.t2"/>
    </source>
</evidence>
<protein>
    <submittedName>
        <fullName evidence="2">Condensin complex subunit 1 C-terminal domain-containing protein</fullName>
    </submittedName>
</protein>
<proteinExistence type="predicted"/>
<organism evidence="1 2">
    <name type="scientific">Panagrolaimus sp. PS1159</name>
    <dbReference type="NCBI Taxonomy" id="55785"/>
    <lineage>
        <taxon>Eukaryota</taxon>
        <taxon>Metazoa</taxon>
        <taxon>Ecdysozoa</taxon>
        <taxon>Nematoda</taxon>
        <taxon>Chromadorea</taxon>
        <taxon>Rhabditida</taxon>
        <taxon>Tylenchina</taxon>
        <taxon>Panagrolaimomorpha</taxon>
        <taxon>Panagrolaimoidea</taxon>
        <taxon>Panagrolaimidae</taxon>
        <taxon>Panagrolaimus</taxon>
    </lineage>
</organism>
<accession>A0AC35G289</accession>
<dbReference type="WBParaSite" id="PS1159_v2.g23290.t2">
    <property type="protein sequence ID" value="PS1159_v2.g23290.t2"/>
    <property type="gene ID" value="PS1159_v2.g23290"/>
</dbReference>
<dbReference type="Proteomes" id="UP000887580">
    <property type="component" value="Unplaced"/>
</dbReference>
<reference evidence="2" key="1">
    <citation type="submission" date="2022-11" db="UniProtKB">
        <authorList>
            <consortium name="WormBaseParasite"/>
        </authorList>
    </citation>
    <scope>IDENTIFICATION</scope>
</reference>
<sequence>MRKMLLYISVYDVNFVGRLEGAEFDFTGVEDVWEAIIDELVKIILNENGEEIIVQIENQEFSLKNVITVLGFAMEKISDKTVQSSIIALLAARIYLLLCCLTSAHVFGIYHSSLFTRAIAAYRNVYTIKQLRGDISTSNKSKNKAQPKNKTAGATTILSSTAANFSQFPADVEDDASPQLLQTMSNTLLHSLDQIYIYLQQDTIGTNNKTFSSLIDLIRYICRFDYSNATRTTAVESFQQFKRLEKFSDRCFALAHEAMHEKHNHEDLVLSMFCLPRLTFKSFESKFMKGSLPQSTIQMAEVMVKFVKEKFEIGKEEYCIEKDGKIIYSYKNDDGEEIVAANIGTDDENRDMIFVKRLAENICHHCLAERKDYRENSLKIAINFIKFLPPKLIQQFFFFAVNYGYLNNQRSRLIAVDLVSFLLETFDVASFPSNIPILENVDYEFGSICEAVEYDDNNFHQNNPTFKKNWEKFLYFKGDETFQPRNAMLQLLVRATMDKLSAVRIRGLCAILPFIKTKEGYDEITKETKEFVAHSRSEVMKVLSEVQQHDENIDRNTPISSQATTQGTRAETPVPAHIQQAAQNAAEYLTNVSVAPFADLMLKRCNDKAPSVRRWVVPIIETLLTVESNPGYQKALLKKLQDFCRDPTVSVRKDGAQAMTSIVRDEEIFKQAWLHTVLPMVNDREETVEKSCREYFFNKIVQPIIRDDGSDSLSWNLMIEIAKTSEFTRAFRRCFQQTAREKDYNRTLRQLAAVLYGAVKVDSVAPSAWMLLDYLADAIEIDPMTAIVAWMNSDETSKEVDPSIRIVTNPKELVSILSIILKRHKVFDDEQRDMIRDNIASRFVFLRLHETVIAEAIITFVGIVSHEATSQDITNLHQFFAEIIQKFYNELRYGADDEFEYTLEERKRRICLRLITMGQCALHSPKSISSDMIKLLTHILSVEAPSLDENTTKILSRPVTRTGLPASQDPGELSQLQSLPFSDITGDISAAAVIAMGKFLLSNDELQRDFLEKIAVVHGTSIHASVRNNVIYVLADCYLRYTAKMDTIQPAFLHGLRDRVDFVRYHCLILTTELLRSQYMKMSPLVLARLLPLLLDPESAIRDALTFETLSVIEEQFPNVYIDNFVTCMFLFNKVGYGTYKDVDRYEMPENPICFLNHDFSGASKRKQRMELYRFMLKKFDDQKRFTLINQISKTIFGNVVEGKIPFDTVEAKQLILDGFEIIECPEARLTLEEGQQDADEDADAEVAPENVQTLARATIRATFCSAFVHYIMPQLMSMARFLAQKKSPLQKEFRNCLAVIAEAYPDQLHVLFRDSVQFKTEIEAELRRRKKDARKSRMIKNRDLVNNIERAADAQAQRDAQSADKENAPPNADAEEATVKIEPNATQIVKTEPMELEEQQQHQEEEIAANRTVDVTIQAIETAVENALIAEAEKSNDEEQKEITVTEKTANQKEPEESILQIENEPVEEIDDDVFESLHTGIDFEPTVSSTPAISKSISSRKSFKPLPSPILEESIVAEEDEQSSVQESPILTTPPPRKHPSIVDESIVAATPDTPKQPTPKRARLSLNRLQAIRDEEVAQNLALLRSPTLNAPVPKLSARVGAKQKKVSLTSENEKQGRLHSTPVKIDMTLNFTFGLQNISAINSSSTEQTSPRSRTSNITFRRRKTSSTSTRGPR</sequence>